<dbReference type="Proteomes" id="UP001157914">
    <property type="component" value="Unassembled WGS sequence"/>
</dbReference>
<proteinExistence type="predicted"/>
<keyword evidence="2" id="KW-1185">Reference proteome</keyword>
<protein>
    <submittedName>
        <fullName evidence="1">Uncharacterized protein</fullName>
    </submittedName>
</protein>
<comment type="caution">
    <text evidence="1">The sequence shown here is derived from an EMBL/GenBank/DDBJ whole genome shotgun (WGS) entry which is preliminary data.</text>
</comment>
<evidence type="ECO:0000313" key="1">
    <source>
        <dbReference type="EMBL" id="SMP33064.1"/>
    </source>
</evidence>
<name>A0ABY1PF69_9HYPH</name>
<organism evidence="1 2">
    <name type="scientific">Roseibium denhamense</name>
    <dbReference type="NCBI Taxonomy" id="76305"/>
    <lineage>
        <taxon>Bacteria</taxon>
        <taxon>Pseudomonadati</taxon>
        <taxon>Pseudomonadota</taxon>
        <taxon>Alphaproteobacteria</taxon>
        <taxon>Hyphomicrobiales</taxon>
        <taxon>Stappiaceae</taxon>
        <taxon>Roseibium</taxon>
    </lineage>
</organism>
<dbReference type="EMBL" id="FXTT01000005">
    <property type="protein sequence ID" value="SMP33064.1"/>
    <property type="molecule type" value="Genomic_DNA"/>
</dbReference>
<accession>A0ABY1PF69</accession>
<evidence type="ECO:0000313" key="2">
    <source>
        <dbReference type="Proteomes" id="UP001157914"/>
    </source>
</evidence>
<reference evidence="1 2" key="1">
    <citation type="submission" date="2017-05" db="EMBL/GenBank/DDBJ databases">
        <authorList>
            <person name="Varghese N."/>
            <person name="Submissions S."/>
        </authorList>
    </citation>
    <scope>NUCLEOTIDE SEQUENCE [LARGE SCALE GENOMIC DNA]</scope>
    <source>
        <strain evidence="1 2">DSM 15949</strain>
    </source>
</reference>
<sequence>MARLETADFCQLKRLVIQRAKLIGNGCTVFRNMTADPKALITPPVHLVAFDGRKAKKKQSRSSAFRKVTRLNQPLFPIDFFVI</sequence>
<gene>
    <name evidence="1" type="ORF">SAMN06265374_3653</name>
</gene>